<evidence type="ECO:0000313" key="2">
    <source>
        <dbReference type="EMBL" id="KAK0605448.1"/>
    </source>
</evidence>
<organism evidence="2 3">
    <name type="scientific">Acer saccharum</name>
    <name type="common">Sugar maple</name>
    <dbReference type="NCBI Taxonomy" id="4024"/>
    <lineage>
        <taxon>Eukaryota</taxon>
        <taxon>Viridiplantae</taxon>
        <taxon>Streptophyta</taxon>
        <taxon>Embryophyta</taxon>
        <taxon>Tracheophyta</taxon>
        <taxon>Spermatophyta</taxon>
        <taxon>Magnoliopsida</taxon>
        <taxon>eudicotyledons</taxon>
        <taxon>Gunneridae</taxon>
        <taxon>Pentapetalae</taxon>
        <taxon>rosids</taxon>
        <taxon>malvids</taxon>
        <taxon>Sapindales</taxon>
        <taxon>Sapindaceae</taxon>
        <taxon>Hippocastanoideae</taxon>
        <taxon>Acereae</taxon>
        <taxon>Acer</taxon>
    </lineage>
</organism>
<proteinExistence type="predicted"/>
<accession>A0AA39TI20</accession>
<feature type="region of interest" description="Disordered" evidence="1">
    <location>
        <begin position="144"/>
        <end position="163"/>
    </location>
</feature>
<dbReference type="EMBL" id="JAUESC010000002">
    <property type="protein sequence ID" value="KAK0605448.1"/>
    <property type="molecule type" value="Genomic_DNA"/>
</dbReference>
<protein>
    <submittedName>
        <fullName evidence="2">Uncharacterized protein</fullName>
    </submittedName>
</protein>
<reference evidence="2" key="2">
    <citation type="submission" date="2023-06" db="EMBL/GenBank/DDBJ databases">
        <authorList>
            <person name="Swenson N.G."/>
            <person name="Wegrzyn J.L."/>
            <person name="Mcevoy S.L."/>
        </authorList>
    </citation>
    <scope>NUCLEOTIDE SEQUENCE</scope>
    <source>
        <strain evidence="2">NS2018</strain>
        <tissue evidence="2">Leaf</tissue>
    </source>
</reference>
<keyword evidence="3" id="KW-1185">Reference proteome</keyword>
<evidence type="ECO:0000256" key="1">
    <source>
        <dbReference type="SAM" id="MobiDB-lite"/>
    </source>
</evidence>
<name>A0AA39TI20_ACESA</name>
<dbReference type="PANTHER" id="PTHR37754">
    <property type="entry name" value="CALCIUM ION-BINDING PROTEIN"/>
    <property type="match status" value="1"/>
</dbReference>
<comment type="caution">
    <text evidence="2">The sequence shown here is derived from an EMBL/GenBank/DDBJ whole genome shotgun (WGS) entry which is preliminary data.</text>
</comment>
<gene>
    <name evidence="2" type="ORF">LWI29_026942</name>
</gene>
<dbReference type="Proteomes" id="UP001168877">
    <property type="component" value="Unassembled WGS sequence"/>
</dbReference>
<reference evidence="2" key="1">
    <citation type="journal article" date="2022" name="Plant J.">
        <title>Strategies of tolerance reflected in two North American maple genomes.</title>
        <authorList>
            <person name="McEvoy S.L."/>
            <person name="Sezen U.U."/>
            <person name="Trouern-Trend A."/>
            <person name="McMahon S.M."/>
            <person name="Schaberg P.G."/>
            <person name="Yang J."/>
            <person name="Wegrzyn J.L."/>
            <person name="Swenson N.G."/>
        </authorList>
    </citation>
    <scope>NUCLEOTIDE SEQUENCE</scope>
    <source>
        <strain evidence="2">NS2018</strain>
    </source>
</reference>
<evidence type="ECO:0000313" key="3">
    <source>
        <dbReference type="Proteomes" id="UP001168877"/>
    </source>
</evidence>
<dbReference type="PANTHER" id="PTHR37754:SF1">
    <property type="entry name" value="CALCIUM ION-BINDING PROTEIN"/>
    <property type="match status" value="1"/>
</dbReference>
<sequence>MFNMLMSTLYKQFAEKEIHNFEDFHEAFLDIFNTVNSALPGKHYDVPSRKDVEECYNKWERYPEAERKIKFVEFMKKTMKLSSLDDVTIKTGIVTPPAAMAIKKAGQNVPQMKMIKAIPDVIFVPSITLIALISAKLSRKIIQRKSSPRSSLPPPLQLPPQLARYPTREHVEAPWKHGEEPQAHYPTWEHADEPWKHGEEPQACYPIKECVEEPQARYPTKERVEEPWARYPTKERAEEPWARYPTKERVEEPWARYLEEPWARYPTKERVEEPQARYPTKERVEEPWARYPTKERVEEPQARYPTKERVEEPWARYPTKERVEEPQARYPPSPPFFTQVSIYSISIQNSYPVVLEEAKPLFLHSNFYFHRFRNSCGVGEGKNLCFSVALEEAKPLFLHFNGGRVDRRQADRKREEKDDGRGEKMEQIGDRWQLLATKGRRQEASFGDLVLRFSFSELFDRRRGKELKDVN</sequence>
<dbReference type="AlphaFoldDB" id="A0AA39TI20"/>